<gene>
    <name evidence="1" type="ORF">I6G77_28055</name>
</gene>
<evidence type="ECO:0000313" key="2">
    <source>
        <dbReference type="Proteomes" id="UP000594791"/>
    </source>
</evidence>
<keyword evidence="1" id="KW-0614">Plasmid</keyword>
<dbReference type="Pfam" id="PF14253">
    <property type="entry name" value="AbiH"/>
    <property type="match status" value="1"/>
</dbReference>
<dbReference type="EMBL" id="CP065740">
    <property type="protein sequence ID" value="QPR80665.1"/>
    <property type="molecule type" value="Genomic_DNA"/>
</dbReference>
<reference evidence="1 2" key="1">
    <citation type="submission" date="2020-12" db="EMBL/GenBank/DDBJ databases">
        <title>FDA dAtabase for Regulatory Grade micrObial Sequences (FDA-ARGOS): Supporting development and validation of Infectious Disease Dx tests.</title>
        <authorList>
            <person name="Nelson B."/>
            <person name="Plummer A."/>
            <person name="Tallon L."/>
            <person name="Sadzewicz L."/>
            <person name="Zhao X."/>
            <person name="Boylan J."/>
            <person name="Ott S."/>
            <person name="Bowen H."/>
            <person name="Vavikolanu K."/>
            <person name="Mehta A."/>
            <person name="Aluvathingal J."/>
            <person name="Nadendla S."/>
            <person name="Myers T."/>
            <person name="Yan Y."/>
            <person name="Sichtig H."/>
        </authorList>
    </citation>
    <scope>NUCLEOTIDE SEQUENCE [LARGE SCALE GENOMIC DNA]</scope>
    <source>
        <strain evidence="1 2">FDAARGOS_920</strain>
        <plasmid evidence="1 2">unnamed</plasmid>
    </source>
</reference>
<dbReference type="Proteomes" id="UP000594791">
    <property type="component" value="Plasmid unnamed"/>
</dbReference>
<proteinExistence type="predicted"/>
<organism evidence="1 2">
    <name type="scientific">Bacillus tropicus</name>
    <dbReference type="NCBI Taxonomy" id="2026188"/>
    <lineage>
        <taxon>Bacteria</taxon>
        <taxon>Bacillati</taxon>
        <taxon>Bacillota</taxon>
        <taxon>Bacilli</taxon>
        <taxon>Bacillales</taxon>
        <taxon>Bacillaceae</taxon>
        <taxon>Bacillus</taxon>
        <taxon>Bacillus cereus group</taxon>
    </lineage>
</organism>
<dbReference type="RefSeq" id="WP_042514430.1">
    <property type="nucleotide sequence ID" value="NZ_CP065740.1"/>
</dbReference>
<evidence type="ECO:0000313" key="1">
    <source>
        <dbReference type="EMBL" id="QPR80665.1"/>
    </source>
</evidence>
<geneLocation type="plasmid" evidence="1 2">
    <name>unnamed</name>
</geneLocation>
<name>A0A7T2QKZ9_9BACI</name>
<protein>
    <submittedName>
        <fullName evidence="1">Bacteriophage abortive infection AbiH family protein</fullName>
    </submittedName>
</protein>
<dbReference type="InterPro" id="IPR025935">
    <property type="entry name" value="AbiH"/>
</dbReference>
<sequence>MSKLFLIGNGFDIDHDLKTAYEDFRQYLLKNNSEINMDSLIIPEETMQPDGGLTYNEDEVISLLFYLINEAESNTEKWSNIEHSLGYLNFDEAFEWGDILDKEGDIDLPKMASRNEGIASQLKIPTLTIQSLFSEWVDTIELDLAIPKEDFRRLIDCNALFLTFNYTGTLEEVYEILEEKVCHMHGKQGEEIFFGHGNMEDNTDLYMSNHIGSQDGLNEINQQLRKRTEAAMDNNQDFFDNLVEIDVKEIYSYGFSFSEVDKIYLEEICNNIDTRNIIWYFNDYDEENHSQYEMILEECGYRGVYSTFHIEN</sequence>
<keyword evidence="2" id="KW-1185">Reference proteome</keyword>
<accession>A0A7T2QKZ9</accession>